<evidence type="ECO:0008006" key="4">
    <source>
        <dbReference type="Google" id="ProtNLM"/>
    </source>
</evidence>
<accession>A0ABS2DZ09</accession>
<evidence type="ECO:0000313" key="2">
    <source>
        <dbReference type="EMBL" id="MBM6734608.1"/>
    </source>
</evidence>
<dbReference type="EMBL" id="JACLYZ010000008">
    <property type="protein sequence ID" value="MBM6734608.1"/>
    <property type="molecule type" value="Genomic_DNA"/>
</dbReference>
<reference evidence="2 3" key="1">
    <citation type="journal article" date="2021" name="Sci. Rep.">
        <title>The distribution of antibiotic resistance genes in chicken gut microbiota commensals.</title>
        <authorList>
            <person name="Juricova H."/>
            <person name="Matiasovicova J."/>
            <person name="Kubasova T."/>
            <person name="Cejkova D."/>
            <person name="Rychlik I."/>
        </authorList>
    </citation>
    <scope>NUCLEOTIDE SEQUENCE [LARGE SCALE GENOMIC DNA]</scope>
    <source>
        <strain evidence="2 3">An772</strain>
    </source>
</reference>
<evidence type="ECO:0000313" key="3">
    <source>
        <dbReference type="Proteomes" id="UP000766986"/>
    </source>
</evidence>
<sequence>MPHLLPSQSDEPGKMDNTWIQTAARELYEIRKRWHLTSNRQFAEALAMNPRTTAKLNPAHPDGSLTLETVDRIYSTLTALCCLYFGPEEMDDEYRRLADSRMRIARSVAPLPAAVRKRLEEEQGQKEKGDVPLRPVHPLG</sequence>
<evidence type="ECO:0000256" key="1">
    <source>
        <dbReference type="SAM" id="MobiDB-lite"/>
    </source>
</evidence>
<dbReference type="Proteomes" id="UP000766986">
    <property type="component" value="Unassembled WGS sequence"/>
</dbReference>
<feature type="compositionally biased region" description="Basic and acidic residues" evidence="1">
    <location>
        <begin position="117"/>
        <end position="131"/>
    </location>
</feature>
<proteinExistence type="predicted"/>
<feature type="region of interest" description="Disordered" evidence="1">
    <location>
        <begin position="115"/>
        <end position="140"/>
    </location>
</feature>
<organism evidence="2 3">
    <name type="scientific">Mediterranea massiliensis</name>
    <dbReference type="NCBI Taxonomy" id="1841865"/>
    <lineage>
        <taxon>Bacteria</taxon>
        <taxon>Pseudomonadati</taxon>
        <taxon>Bacteroidota</taxon>
        <taxon>Bacteroidia</taxon>
        <taxon>Bacteroidales</taxon>
        <taxon>Bacteroidaceae</taxon>
        <taxon>Mediterranea</taxon>
    </lineage>
</organism>
<comment type="caution">
    <text evidence="2">The sequence shown here is derived from an EMBL/GenBank/DDBJ whole genome shotgun (WGS) entry which is preliminary data.</text>
</comment>
<gene>
    <name evidence="2" type="ORF">H7U35_05175</name>
</gene>
<keyword evidence="3" id="KW-1185">Reference proteome</keyword>
<protein>
    <recommendedName>
        <fullName evidence="4">HTH cro/C1-type domain-containing protein</fullName>
    </recommendedName>
</protein>
<dbReference type="RefSeq" id="WP_022020576.1">
    <property type="nucleotide sequence ID" value="NZ_CALUIP010000042.1"/>
</dbReference>
<name>A0ABS2DZ09_9BACT</name>